<keyword evidence="2" id="KW-0175">Coiled coil</keyword>
<evidence type="ECO:0000313" key="4">
    <source>
        <dbReference type="Proteomes" id="UP000766336"/>
    </source>
</evidence>
<dbReference type="SUPFAM" id="SSF111369">
    <property type="entry name" value="HlyD-like secretion proteins"/>
    <property type="match status" value="1"/>
</dbReference>
<dbReference type="InterPro" id="IPR014315">
    <property type="entry name" value="ABC_heterocyst_DevB"/>
</dbReference>
<evidence type="ECO:0000256" key="2">
    <source>
        <dbReference type="ARBA" id="ARBA00023054"/>
    </source>
</evidence>
<reference evidence="3 4" key="1">
    <citation type="submission" date="2021-05" db="EMBL/GenBank/DDBJ databases">
        <title>Roseococcus sp. XZZS9, whole genome shotgun sequencing project.</title>
        <authorList>
            <person name="Zhao G."/>
            <person name="Shen L."/>
        </authorList>
    </citation>
    <scope>NUCLEOTIDE SEQUENCE [LARGE SCALE GENOMIC DNA]</scope>
    <source>
        <strain evidence="3 4">XZZS9</strain>
    </source>
</reference>
<name>A0ABS5Q8K3_9PROT</name>
<comment type="subcellular location">
    <subcellularLocation>
        <location evidence="1">Cell envelope</location>
    </subcellularLocation>
</comment>
<dbReference type="Gene3D" id="2.40.30.170">
    <property type="match status" value="1"/>
</dbReference>
<dbReference type="EMBL" id="JAHCDA010000001">
    <property type="protein sequence ID" value="MBS7809814.1"/>
    <property type="molecule type" value="Genomic_DNA"/>
</dbReference>
<accession>A0ABS5Q8K3</accession>
<evidence type="ECO:0000256" key="1">
    <source>
        <dbReference type="ARBA" id="ARBA00004196"/>
    </source>
</evidence>
<gene>
    <name evidence="3" type="ORF">KHU32_02620</name>
</gene>
<proteinExistence type="predicted"/>
<dbReference type="InterPro" id="IPR050465">
    <property type="entry name" value="UPF0194_transport"/>
</dbReference>
<dbReference type="RefSeq" id="WP_213668477.1">
    <property type="nucleotide sequence ID" value="NZ_JAHCDA010000001.1"/>
</dbReference>
<keyword evidence="4" id="KW-1185">Reference proteome</keyword>
<dbReference type="PANTHER" id="PTHR32347:SF27">
    <property type="entry name" value="RND EFFLUX PUMP MEMBRANE FUSION PROTEIN BARREL-SANDWICH DOMAIN-CONTAINING PROTEIN"/>
    <property type="match status" value="1"/>
</dbReference>
<dbReference type="Proteomes" id="UP000766336">
    <property type="component" value="Unassembled WGS sequence"/>
</dbReference>
<protein>
    <submittedName>
        <fullName evidence="3">Efflux RND transporter periplasmic adaptor subunit</fullName>
    </submittedName>
</protein>
<dbReference type="PANTHER" id="PTHR32347">
    <property type="entry name" value="EFFLUX SYSTEM COMPONENT YKNX-RELATED"/>
    <property type="match status" value="1"/>
</dbReference>
<sequence>MKRWLLGAVALAALGAGGWYALAPRHEPPPPVAAAPAPSPGVGALGRVEPASRVRKLNQPGGMAVTRLDRLLVQEGDEVQAGQVVAEFADAALKDATVAQNRASLEEQRTALRRTREAGRASEIAAQRARIASLAAQEEIARRDALRTDRLVPSGAGSEAVAERNRFAVTRLAADRAQAEADLVTLSTARTEDIQLAEARVAAAEAALAKAEADARLSRVEAPVPGTILRIFARPGDQVGSDGLMEMADLTRLDVVADVFETDLPRLRVGAPAEIVVPGENRRVAATVREIGWQVRRTTQAGTDPVAAVDSRTVEVRLTLSDEGVALLRRRTNMQVQVAIRANDLPVAAR</sequence>
<evidence type="ECO:0000313" key="3">
    <source>
        <dbReference type="EMBL" id="MBS7809814.1"/>
    </source>
</evidence>
<organism evidence="3 4">
    <name type="scientific">Roseococcus pinisoli</name>
    <dbReference type="NCBI Taxonomy" id="2835040"/>
    <lineage>
        <taxon>Bacteria</taxon>
        <taxon>Pseudomonadati</taxon>
        <taxon>Pseudomonadota</taxon>
        <taxon>Alphaproteobacteria</taxon>
        <taxon>Acetobacterales</taxon>
        <taxon>Roseomonadaceae</taxon>
        <taxon>Roseococcus</taxon>
    </lineage>
</organism>
<comment type="caution">
    <text evidence="3">The sequence shown here is derived from an EMBL/GenBank/DDBJ whole genome shotgun (WGS) entry which is preliminary data.</text>
</comment>
<dbReference type="NCBIfam" id="TIGR02971">
    <property type="entry name" value="heterocyst_DevB"/>
    <property type="match status" value="1"/>
</dbReference>